<proteinExistence type="predicted"/>
<evidence type="ECO:0000259" key="6">
    <source>
        <dbReference type="Pfam" id="PF20465"/>
    </source>
</evidence>
<reference evidence="10" key="2">
    <citation type="submission" date="2023-11" db="EMBL/GenBank/DDBJ databases">
        <title>MicrobeMod: A computational toolkit for identifying prokaryotic methylation and restriction-modification with nanopore sequencing.</title>
        <authorList>
            <person name="Crits-Christoph A."/>
            <person name="Kang S.C."/>
            <person name="Lee H."/>
            <person name="Ostrov N."/>
        </authorList>
    </citation>
    <scope>NUCLEOTIDE SEQUENCE</scope>
    <source>
        <strain evidence="10">ATCC 51242</strain>
    </source>
</reference>
<sequence length="955" mass="108291">MGESARESLQRFVEYARKLKGDEKGEGQLFCEHLFQAFGHENLQSAGATLEERIKGKGRGTKFADLVWRPHLLMEMKKRGEKLERHYRQAFEYWLRLVPQRPQYVVLCNFDEFWIYDLNLQLEEPVDRVVLEDLPDRYLALNFLFPENPLPQFGNDRVAVTKAAADDVARIFNSLVARGEERSFAQRFTLQCVVALFSEDVGLLPKGFFTALVHECLEGGSSYDLIGNLFRQMGSASPARGGRYTEVPYFNGGIFKTVQPVDFTPEELELLAEAASENWAKVQPQVFGTLFQSSMDRAERHAYGAHFTAEADIQKIVTPTIVRPWRERIEAADTLAELRALRRELVRFRVLDPACGAGDFLYVAYRELKRIEMDLLAKVHENFTRLTAAEVEMSSLVSPRQFFGIEKNPFGAELAKVTLALAKELALQETREMLVSRNATIPLDFDSSLPLDNLDGNILCDDALFRPWPEADAIVGNPPFQSKNKMQDEFGPAYVGRVRERYPEVSGKADFCTYWFRLAHDHLKDGERAGLVGTNTIRQNNSRESSLDYITKNGGTITEAVSTQVWSGEANVYVSIVNWIKDESPGKKLLYRQLGDRRDSDFEVVELDHIGPALSGNFDVTGAGKLKANADSPTCYQGQTHGHKGFLLTPDEAREMISASPESETIIFPYMIGKDMLDRKPPGPSRFSIDLNHCKDLFSAARIGGAAFERVRERVLPDMEMKAHGERLKTGKDSGPRQNHLKKWWKFWRGRAEMIDNISRIPRYIACSRVTKRPIFEFVDSSIQPNDALQVFPLPDDYSFGILQSDIHWLWFVERCSTLKGDFRYTSDTVFDSFPWPQSPDEEAVRRVAGAAVALRELRWDVMKRNDLSFRELYRMMELPGDNPLKAAQESLDYAVRGAYGMGRKEDPLSHLFALNGRLLQAEASGKPVAGPGLPESIADPSRYVTEDRITFEVS</sequence>
<accession>A0A023X0P4</accession>
<dbReference type="SUPFAM" id="SSF53335">
    <property type="entry name" value="S-adenosyl-L-methionine-dependent methyltransferases"/>
    <property type="match status" value="1"/>
</dbReference>
<dbReference type="RefSeq" id="WP_051589217.1">
    <property type="nucleotide sequence ID" value="NZ_CP007514.1"/>
</dbReference>
<dbReference type="Pfam" id="PF20473">
    <property type="entry name" value="MmeI_Mtase"/>
    <property type="match status" value="1"/>
</dbReference>
<dbReference type="Pfam" id="PF20466">
    <property type="entry name" value="MmeI_TRD"/>
    <property type="match status" value="1"/>
</dbReference>
<dbReference type="AlphaFoldDB" id="A0A023X0P4"/>
<dbReference type="Proteomes" id="UP000025229">
    <property type="component" value="Chromosome"/>
</dbReference>
<dbReference type="InterPro" id="IPR046819">
    <property type="entry name" value="MmeI_hel"/>
</dbReference>
<dbReference type="InterPro" id="IPR050953">
    <property type="entry name" value="N4_N6_ade-DNA_methylase"/>
</dbReference>
<dbReference type="Gene3D" id="3.40.50.150">
    <property type="entry name" value="Vaccinia Virus protein VP39"/>
    <property type="match status" value="1"/>
</dbReference>
<dbReference type="PRINTS" id="PR00507">
    <property type="entry name" value="N12N6MTFRASE"/>
</dbReference>
<dbReference type="EMBL" id="JAWXXX010000001">
    <property type="protein sequence ID" value="MDX5893032.1"/>
    <property type="molecule type" value="Genomic_DNA"/>
</dbReference>
<dbReference type="PANTHER" id="PTHR33841:SF1">
    <property type="entry name" value="DNA METHYLTRANSFERASE A"/>
    <property type="match status" value="1"/>
</dbReference>
<dbReference type="Pfam" id="PF20465">
    <property type="entry name" value="MmeI_hel"/>
    <property type="match status" value="1"/>
</dbReference>
<feature type="domain" description="MmeI-like helicase spacer" evidence="6">
    <location>
        <begin position="186"/>
        <end position="255"/>
    </location>
</feature>
<evidence type="ECO:0000256" key="4">
    <source>
        <dbReference type="ARBA" id="ARBA00047942"/>
    </source>
</evidence>
<dbReference type="InterPro" id="IPR046817">
    <property type="entry name" value="MmeI_N"/>
</dbReference>
<dbReference type="eggNOG" id="COG1002">
    <property type="taxonomic scope" value="Bacteria"/>
</dbReference>
<dbReference type="InterPro" id="IPR002052">
    <property type="entry name" value="DNA_methylase_N6_adenine_CS"/>
</dbReference>
<protein>
    <recommendedName>
        <fullName evidence="1">site-specific DNA-methyltransferase (adenine-specific)</fullName>
        <ecNumber evidence="1">2.1.1.72</ecNumber>
    </recommendedName>
</protein>
<feature type="domain" description="MmeI-like DNA-methyltransferase" evidence="8">
    <location>
        <begin position="331"/>
        <end position="591"/>
    </location>
</feature>
<keyword evidence="11" id="KW-1185">Reference proteome</keyword>
<dbReference type="GO" id="GO:0003676">
    <property type="term" value="F:nucleic acid binding"/>
    <property type="evidence" value="ECO:0007669"/>
    <property type="project" value="InterPro"/>
</dbReference>
<evidence type="ECO:0000256" key="2">
    <source>
        <dbReference type="ARBA" id="ARBA00022603"/>
    </source>
</evidence>
<keyword evidence="3 9" id="KW-0808">Transferase</keyword>
<dbReference type="InterPro" id="IPR029063">
    <property type="entry name" value="SAM-dependent_MTases_sf"/>
</dbReference>
<dbReference type="Proteomes" id="UP001281130">
    <property type="component" value="Unassembled WGS sequence"/>
</dbReference>
<evidence type="ECO:0000256" key="3">
    <source>
        <dbReference type="ARBA" id="ARBA00022679"/>
    </source>
</evidence>
<dbReference type="EMBL" id="CP007514">
    <property type="protein sequence ID" value="AHY45619.1"/>
    <property type="molecule type" value="Genomic_DNA"/>
</dbReference>
<organism evidence="9 11">
    <name type="scientific">Rubrobacter radiotolerans</name>
    <name type="common">Arthrobacter radiotolerans</name>
    <dbReference type="NCBI Taxonomy" id="42256"/>
    <lineage>
        <taxon>Bacteria</taxon>
        <taxon>Bacillati</taxon>
        <taxon>Actinomycetota</taxon>
        <taxon>Rubrobacteria</taxon>
        <taxon>Rubrobacterales</taxon>
        <taxon>Rubrobacteraceae</taxon>
        <taxon>Rubrobacter</taxon>
    </lineage>
</organism>
<name>A0A023X0P4_RUBRA</name>
<dbReference type="EC" id="2.1.1.72" evidence="1"/>
<gene>
    <name evidence="9" type="ORF">RradSPS_0336</name>
    <name evidence="10" type="ORF">SIL72_03205</name>
</gene>
<dbReference type="GO" id="GO:0032259">
    <property type="term" value="P:methylation"/>
    <property type="evidence" value="ECO:0007669"/>
    <property type="project" value="UniProtKB-KW"/>
</dbReference>
<dbReference type="KEGG" id="rrd:RradSPS_0336"/>
<dbReference type="HOGENOM" id="CLU_005831_1_1_11"/>
<feature type="domain" description="MmeI-like target recognition" evidence="7">
    <location>
        <begin position="635"/>
        <end position="838"/>
    </location>
</feature>
<dbReference type="InterPro" id="IPR046816">
    <property type="entry name" value="MmeI_Mtase"/>
</dbReference>
<evidence type="ECO:0000259" key="7">
    <source>
        <dbReference type="Pfam" id="PF20466"/>
    </source>
</evidence>
<evidence type="ECO:0000313" key="11">
    <source>
        <dbReference type="Proteomes" id="UP000025229"/>
    </source>
</evidence>
<keyword evidence="2 9" id="KW-0489">Methyltransferase</keyword>
<comment type="catalytic activity">
    <reaction evidence="4">
        <text>a 2'-deoxyadenosine in DNA + S-adenosyl-L-methionine = an N(6)-methyl-2'-deoxyadenosine in DNA + S-adenosyl-L-homocysteine + H(+)</text>
        <dbReference type="Rhea" id="RHEA:15197"/>
        <dbReference type="Rhea" id="RHEA-COMP:12418"/>
        <dbReference type="Rhea" id="RHEA-COMP:12419"/>
        <dbReference type="ChEBI" id="CHEBI:15378"/>
        <dbReference type="ChEBI" id="CHEBI:57856"/>
        <dbReference type="ChEBI" id="CHEBI:59789"/>
        <dbReference type="ChEBI" id="CHEBI:90615"/>
        <dbReference type="ChEBI" id="CHEBI:90616"/>
        <dbReference type="EC" id="2.1.1.72"/>
    </reaction>
</comment>
<dbReference type="REBASE" id="84799">
    <property type="entry name" value="RraRSPS4ORF336P"/>
</dbReference>
<dbReference type="STRING" id="42256.RradSPS_0336"/>
<evidence type="ECO:0000256" key="1">
    <source>
        <dbReference type="ARBA" id="ARBA00011900"/>
    </source>
</evidence>
<dbReference type="GO" id="GO:0009007">
    <property type="term" value="F:site-specific DNA-methyltransferase (adenine-specific) activity"/>
    <property type="evidence" value="ECO:0007669"/>
    <property type="project" value="UniProtKB-EC"/>
</dbReference>
<evidence type="ECO:0000313" key="10">
    <source>
        <dbReference type="EMBL" id="MDX5893032.1"/>
    </source>
</evidence>
<dbReference type="PANTHER" id="PTHR33841">
    <property type="entry name" value="DNA METHYLTRANSFERASE YEEA-RELATED"/>
    <property type="match status" value="1"/>
</dbReference>
<evidence type="ECO:0000259" key="8">
    <source>
        <dbReference type="Pfam" id="PF20473"/>
    </source>
</evidence>
<evidence type="ECO:0000313" key="9">
    <source>
        <dbReference type="EMBL" id="AHY45619.1"/>
    </source>
</evidence>
<dbReference type="OrthoDB" id="4280289at2"/>
<evidence type="ECO:0000259" key="5">
    <source>
        <dbReference type="Pfam" id="PF20464"/>
    </source>
</evidence>
<dbReference type="PATRIC" id="fig|42256.3.peg.341"/>
<dbReference type="InterPro" id="IPR046820">
    <property type="entry name" value="MmeI_TRD"/>
</dbReference>
<feature type="domain" description="MmeI-like N-terminal" evidence="5">
    <location>
        <begin position="14"/>
        <end position="177"/>
    </location>
</feature>
<dbReference type="PROSITE" id="PS00092">
    <property type="entry name" value="N6_MTASE"/>
    <property type="match status" value="1"/>
</dbReference>
<dbReference type="Pfam" id="PF20464">
    <property type="entry name" value="MmeI_N"/>
    <property type="match status" value="1"/>
</dbReference>
<reference evidence="9 11" key="1">
    <citation type="submission" date="2014-03" db="EMBL/GenBank/DDBJ databases">
        <title>Complete genome sequence of the Radio-Resistant Rubrobacter radiotolerans RSPS-4.</title>
        <authorList>
            <person name="Egas C.C."/>
            <person name="Barroso C.C."/>
            <person name="Froufe H.J.C."/>
            <person name="Pacheco J.J."/>
            <person name="Albuquerque L.L."/>
            <person name="da Costa M.M.S."/>
        </authorList>
    </citation>
    <scope>NUCLEOTIDE SEQUENCE [LARGE SCALE GENOMIC DNA]</scope>
    <source>
        <strain evidence="9 11">RSPS-4</strain>
    </source>
</reference>